<dbReference type="AlphaFoldDB" id="A0A0G2ST65"/>
<reference evidence="2" key="1">
    <citation type="journal article" date="2015" name="BMC Genomics">
        <title>Genome-wide analysis of the ATP-binding cassette (ABC) transporter gene family in sea lamprey and Japanese lamprey.</title>
        <authorList>
            <person name="Ren J."/>
            <person name="Chung-Davidson Y.W."/>
            <person name="Yeh C.Y."/>
            <person name="Scott C."/>
            <person name="Brown T."/>
            <person name="Li W."/>
        </authorList>
    </citation>
    <scope>NUCLEOTIDE SEQUENCE</scope>
</reference>
<sequence>MAGLGGSTGFSLSQLLCGSSGGLSFLDNLGSSNTSSSGTPGATTATTTKSQNSSSTAGAGNSLCTNLISMAGSSATTNMLWKMFKPFLLGKIPYTPDTPAVRAILQQANTTFEALAMLGRMGVAWDTVSPALFNFFTNSSEMQLLRGALASPMLASMLDPVLSGSGFTAAGLSAFLSGRNGTTWRSLMGSVGSVLHTVSGYVQ</sequence>
<feature type="compositionally biased region" description="Low complexity" evidence="1">
    <location>
        <begin position="33"/>
        <end position="57"/>
    </location>
</feature>
<accession>A0A0G2ST65</accession>
<proteinExistence type="evidence at transcript level"/>
<evidence type="ECO:0000256" key="1">
    <source>
        <dbReference type="SAM" id="MobiDB-lite"/>
    </source>
</evidence>
<feature type="region of interest" description="Disordered" evidence="1">
    <location>
        <begin position="33"/>
        <end position="58"/>
    </location>
</feature>
<dbReference type="EMBL" id="KM232913">
    <property type="protein sequence ID" value="AKC42128.1"/>
    <property type="molecule type" value="mRNA"/>
</dbReference>
<organism evidence="2">
    <name type="scientific">Petromyzon marinus</name>
    <name type="common">Sea lamprey</name>
    <dbReference type="NCBI Taxonomy" id="7757"/>
    <lineage>
        <taxon>Eukaryota</taxon>
        <taxon>Metazoa</taxon>
        <taxon>Chordata</taxon>
        <taxon>Craniata</taxon>
        <taxon>Vertebrata</taxon>
        <taxon>Cyclostomata</taxon>
        <taxon>Hyperoartia</taxon>
        <taxon>Petromyzontiformes</taxon>
        <taxon>Petromyzontidae</taxon>
        <taxon>Petromyzon</taxon>
    </lineage>
</organism>
<evidence type="ECO:0000313" key="2">
    <source>
        <dbReference type="EMBL" id="AKC42128.1"/>
    </source>
</evidence>
<name>A0A0G2ST65_PETMA</name>
<protein>
    <submittedName>
        <fullName evidence="2">ABCA1b</fullName>
    </submittedName>
</protein>
<feature type="non-terminal residue" evidence="2">
    <location>
        <position position="203"/>
    </location>
</feature>